<comment type="similarity">
    <text evidence="1">Belongs to the LysR transcriptional regulatory family.</text>
</comment>
<proteinExistence type="inferred from homology"/>
<dbReference type="Pfam" id="PF00126">
    <property type="entry name" value="HTH_1"/>
    <property type="match status" value="1"/>
</dbReference>
<evidence type="ECO:0000313" key="6">
    <source>
        <dbReference type="EMBL" id="AWY40371.1"/>
    </source>
</evidence>
<dbReference type="InterPro" id="IPR036390">
    <property type="entry name" value="WH_DNA-bd_sf"/>
</dbReference>
<accession>A0A2Z4RGU3</accession>
<dbReference type="Proteomes" id="UP000250299">
    <property type="component" value="Chromosome"/>
</dbReference>
<evidence type="ECO:0000256" key="1">
    <source>
        <dbReference type="ARBA" id="ARBA00009437"/>
    </source>
</evidence>
<dbReference type="PANTHER" id="PTHR30537">
    <property type="entry name" value="HTH-TYPE TRANSCRIPTIONAL REGULATOR"/>
    <property type="match status" value="1"/>
</dbReference>
<dbReference type="SUPFAM" id="SSF46785">
    <property type="entry name" value="Winged helix' DNA-binding domain"/>
    <property type="match status" value="1"/>
</dbReference>
<dbReference type="Gene3D" id="1.10.10.10">
    <property type="entry name" value="Winged helix-like DNA-binding domain superfamily/Winged helix DNA-binding domain"/>
    <property type="match status" value="1"/>
</dbReference>
<dbReference type="GO" id="GO:0003677">
    <property type="term" value="F:DNA binding"/>
    <property type="evidence" value="ECO:0007669"/>
    <property type="project" value="UniProtKB-KW"/>
</dbReference>
<dbReference type="InterPro" id="IPR000847">
    <property type="entry name" value="LysR_HTH_N"/>
</dbReference>
<feature type="domain" description="HTH lysR-type" evidence="5">
    <location>
        <begin position="15"/>
        <end position="61"/>
    </location>
</feature>
<evidence type="ECO:0000256" key="3">
    <source>
        <dbReference type="ARBA" id="ARBA00023125"/>
    </source>
</evidence>
<reference evidence="6 7" key="1">
    <citation type="submission" date="2018-05" db="EMBL/GenBank/DDBJ databases">
        <title>Whole genome sequence of Pseudomonas putida JBC17.</title>
        <authorList>
            <person name="Lee Y.H."/>
            <person name="David K."/>
        </authorList>
    </citation>
    <scope>NUCLEOTIDE SEQUENCE [LARGE SCALE GENOMIC DNA]</scope>
    <source>
        <strain evidence="6 7">JBC17</strain>
    </source>
</reference>
<dbReference type="CDD" id="cd08475">
    <property type="entry name" value="PBP2_CrgA_like_6"/>
    <property type="match status" value="1"/>
</dbReference>
<organism evidence="6 7">
    <name type="scientific">Pseudomonas putida</name>
    <name type="common">Arthrobacter siderocapsulatus</name>
    <dbReference type="NCBI Taxonomy" id="303"/>
    <lineage>
        <taxon>Bacteria</taxon>
        <taxon>Pseudomonadati</taxon>
        <taxon>Pseudomonadota</taxon>
        <taxon>Gammaproteobacteria</taxon>
        <taxon>Pseudomonadales</taxon>
        <taxon>Pseudomonadaceae</taxon>
        <taxon>Pseudomonas</taxon>
    </lineage>
</organism>
<name>A0A2Z4RGU3_PSEPU</name>
<gene>
    <name evidence="6" type="ORF">DKY63_10870</name>
</gene>
<dbReference type="InterPro" id="IPR058163">
    <property type="entry name" value="LysR-type_TF_proteobact-type"/>
</dbReference>
<dbReference type="EMBL" id="CP029693">
    <property type="protein sequence ID" value="AWY40371.1"/>
    <property type="molecule type" value="Genomic_DNA"/>
</dbReference>
<dbReference type="AlphaFoldDB" id="A0A2Z4RGU3"/>
<dbReference type="InterPro" id="IPR005119">
    <property type="entry name" value="LysR_subst-bd"/>
</dbReference>
<dbReference type="Pfam" id="PF03466">
    <property type="entry name" value="LysR_substrate"/>
    <property type="match status" value="1"/>
</dbReference>
<dbReference type="FunFam" id="1.10.10.10:FF:000001">
    <property type="entry name" value="LysR family transcriptional regulator"/>
    <property type="match status" value="1"/>
</dbReference>
<dbReference type="OrthoDB" id="9110639at2"/>
<dbReference type="PANTHER" id="PTHR30537:SF5">
    <property type="entry name" value="HTH-TYPE TRANSCRIPTIONAL ACTIVATOR TTDR-RELATED"/>
    <property type="match status" value="1"/>
</dbReference>
<dbReference type="PROSITE" id="PS50931">
    <property type="entry name" value="HTH_LYSR"/>
    <property type="match status" value="1"/>
</dbReference>
<evidence type="ECO:0000259" key="5">
    <source>
        <dbReference type="PROSITE" id="PS50931"/>
    </source>
</evidence>
<dbReference type="SUPFAM" id="SSF53850">
    <property type="entry name" value="Periplasmic binding protein-like II"/>
    <property type="match status" value="1"/>
</dbReference>
<evidence type="ECO:0000256" key="2">
    <source>
        <dbReference type="ARBA" id="ARBA00023015"/>
    </source>
</evidence>
<sequence>MDSFQFDGIPEFTLAAQLGSFTAAALQLGVTSSAVGKSVTRLEKRLGIKLLHRTTRKLSLTSEGEAYLASCLQVMDELSDIESRLSSGSAEPRGRLRIDLPAAFGRRHIAPMLISLARKYSQLDLTLTFGERTVDMISDGIDLAVRIGDLKDDPELVARRLGDQHLVICAAPDYLNQCPPILRKSDLLERDCIIGWRKGLRMAWLMKNSKGGTEEQEVRVRHEFGDGEMMLRATLEGCGLCQLPTWLVSEHLRSGALVTVLDNYAGATMPIHVIWPRTRYIQPKVRIVVDALLNMAEEKAALFGVSDTLRLS</sequence>
<keyword evidence="4" id="KW-0804">Transcription</keyword>
<dbReference type="GO" id="GO:0003700">
    <property type="term" value="F:DNA-binding transcription factor activity"/>
    <property type="evidence" value="ECO:0007669"/>
    <property type="project" value="InterPro"/>
</dbReference>
<dbReference type="InterPro" id="IPR036388">
    <property type="entry name" value="WH-like_DNA-bd_sf"/>
</dbReference>
<dbReference type="Gene3D" id="3.40.190.290">
    <property type="match status" value="1"/>
</dbReference>
<protein>
    <submittedName>
        <fullName evidence="6">LysR family transcriptional regulator</fullName>
    </submittedName>
</protein>
<evidence type="ECO:0000256" key="4">
    <source>
        <dbReference type="ARBA" id="ARBA00023163"/>
    </source>
</evidence>
<keyword evidence="2" id="KW-0805">Transcription regulation</keyword>
<keyword evidence="3" id="KW-0238">DNA-binding</keyword>
<dbReference type="RefSeq" id="WP_110964095.1">
    <property type="nucleotide sequence ID" value="NZ_CP029693.1"/>
</dbReference>
<evidence type="ECO:0000313" key="7">
    <source>
        <dbReference type="Proteomes" id="UP000250299"/>
    </source>
</evidence>